<proteinExistence type="predicted"/>
<keyword evidence="2" id="KW-1185">Reference proteome</keyword>
<accession>A0ABQ6Y3J0</accession>
<evidence type="ECO:0000313" key="1">
    <source>
        <dbReference type="EMBL" id="KAF0803384.1"/>
    </source>
</evidence>
<sequence>MDLVSLSDRVVYCGNPVHKRNPGDFGLSPPAGPRPGKSLCDTAALFEKAVAGELLKEGVRRGLVSLQSNNGWPQNIWAVADDGVALEAQLENRETGAYHGYPMPPTDPFAELVMMEWEARR</sequence>
<evidence type="ECO:0000313" key="2">
    <source>
        <dbReference type="Proteomes" id="UP000771797"/>
    </source>
</evidence>
<gene>
    <name evidence="1" type="ORF">A6D6_03723</name>
</gene>
<name>A0ABQ6Y3J0_9GAMM</name>
<reference evidence="1 2" key="1">
    <citation type="submission" date="2012-09" db="EMBL/GenBank/DDBJ databases">
        <title>Genome Sequence of alkane-degrading Bacterium Alcanivorax sp. 6-D-6.</title>
        <authorList>
            <person name="Lai Q."/>
            <person name="Shao Z."/>
        </authorList>
    </citation>
    <scope>NUCLEOTIDE SEQUENCE [LARGE SCALE GENOMIC DNA]</scope>
    <source>
        <strain evidence="1 2">6-D-6</strain>
    </source>
</reference>
<protein>
    <submittedName>
        <fullName evidence="1">Uncharacterized protein</fullName>
    </submittedName>
</protein>
<dbReference type="EMBL" id="AQPF01000051">
    <property type="protein sequence ID" value="KAF0803384.1"/>
    <property type="molecule type" value="Genomic_DNA"/>
</dbReference>
<comment type="caution">
    <text evidence="1">The sequence shown here is derived from an EMBL/GenBank/DDBJ whole genome shotgun (WGS) entry which is preliminary data.</text>
</comment>
<dbReference type="Proteomes" id="UP000771797">
    <property type="component" value="Unassembled WGS sequence"/>
</dbReference>
<organism evidence="1 2">
    <name type="scientific">Alcanivorax xiamenensis</name>
    <dbReference type="NCBI Taxonomy" id="1177156"/>
    <lineage>
        <taxon>Bacteria</taxon>
        <taxon>Pseudomonadati</taxon>
        <taxon>Pseudomonadota</taxon>
        <taxon>Gammaproteobacteria</taxon>
        <taxon>Oceanospirillales</taxon>
        <taxon>Alcanivoracaceae</taxon>
        <taxon>Alcanivorax</taxon>
    </lineage>
</organism>